<dbReference type="InterPro" id="IPR051752">
    <property type="entry name" value="Mito_2-oxodicarb_carrier"/>
</dbReference>
<accession>D2VCL7</accession>
<dbReference type="PRINTS" id="PR00926">
    <property type="entry name" value="MITOCARRIER"/>
</dbReference>
<organism evidence="14">
    <name type="scientific">Naegleria gruberi</name>
    <name type="common">Amoeba</name>
    <dbReference type="NCBI Taxonomy" id="5762"/>
    <lineage>
        <taxon>Eukaryota</taxon>
        <taxon>Discoba</taxon>
        <taxon>Heterolobosea</taxon>
        <taxon>Tetramitia</taxon>
        <taxon>Eutetramitia</taxon>
        <taxon>Vahlkampfiidae</taxon>
        <taxon>Naegleria</taxon>
    </lineage>
</organism>
<feature type="repeat" description="Solcar" evidence="10">
    <location>
        <begin position="100"/>
        <end position="186"/>
    </location>
</feature>
<dbReference type="InterPro" id="IPR018108">
    <property type="entry name" value="MCP_transmembrane"/>
</dbReference>
<comment type="subcellular location">
    <subcellularLocation>
        <location evidence="1">Mitochondrion inner membrane</location>
        <topology evidence="1">Multi-pass membrane protein</topology>
    </subcellularLocation>
</comment>
<evidence type="ECO:0000256" key="8">
    <source>
        <dbReference type="ARBA" id="ARBA00023128"/>
    </source>
</evidence>
<dbReference type="Gene3D" id="1.50.40.10">
    <property type="entry name" value="Mitochondrial carrier domain"/>
    <property type="match status" value="1"/>
</dbReference>
<dbReference type="RefSeq" id="XP_002678184.1">
    <property type="nucleotide sequence ID" value="XM_002678138.1"/>
</dbReference>
<dbReference type="EMBL" id="GG738863">
    <property type="protein sequence ID" value="EFC45440.1"/>
    <property type="molecule type" value="Genomic_DNA"/>
</dbReference>
<keyword evidence="6" id="KW-0999">Mitochondrion inner membrane</keyword>
<dbReference type="GO" id="GO:0005743">
    <property type="term" value="C:mitochondrial inner membrane"/>
    <property type="evidence" value="ECO:0007669"/>
    <property type="project" value="UniProtKB-SubCell"/>
</dbReference>
<dbReference type="GO" id="GO:0055085">
    <property type="term" value="P:transmembrane transport"/>
    <property type="evidence" value="ECO:0007669"/>
    <property type="project" value="InterPro"/>
</dbReference>
<dbReference type="FunCoup" id="D2VCL7">
    <property type="interactions" value="92"/>
</dbReference>
<evidence type="ECO:0000313" key="13">
    <source>
        <dbReference type="EMBL" id="EFC45440.1"/>
    </source>
</evidence>
<comment type="similarity">
    <text evidence="2 11">Belongs to the mitochondrial carrier (TC 2.A.29) family.</text>
</comment>
<evidence type="ECO:0000256" key="3">
    <source>
        <dbReference type="ARBA" id="ARBA00022448"/>
    </source>
</evidence>
<dbReference type="STRING" id="5762.D2VCL7"/>
<gene>
    <name evidence="13" type="ORF">NAEGRDRAFT_79446</name>
</gene>
<keyword evidence="14" id="KW-1185">Reference proteome</keyword>
<keyword evidence="4 10" id="KW-0812">Transmembrane</keyword>
<reference evidence="13 14" key="1">
    <citation type="journal article" date="2010" name="Cell">
        <title>The genome of Naegleria gruberi illuminates early eukaryotic versatility.</title>
        <authorList>
            <person name="Fritz-Laylin L.K."/>
            <person name="Prochnik S.E."/>
            <person name="Ginger M.L."/>
            <person name="Dacks J.B."/>
            <person name="Carpenter M.L."/>
            <person name="Field M.C."/>
            <person name="Kuo A."/>
            <person name="Paredez A."/>
            <person name="Chapman J."/>
            <person name="Pham J."/>
            <person name="Shu S."/>
            <person name="Neupane R."/>
            <person name="Cipriano M."/>
            <person name="Mancuso J."/>
            <person name="Tu H."/>
            <person name="Salamov A."/>
            <person name="Lindquist E."/>
            <person name="Shapiro H."/>
            <person name="Lucas S."/>
            <person name="Grigoriev I.V."/>
            <person name="Cande W.Z."/>
            <person name="Fulton C."/>
            <person name="Rokhsar D.S."/>
            <person name="Dawson S.C."/>
        </authorList>
    </citation>
    <scope>NUCLEOTIDE SEQUENCE [LARGE SCALE GENOMIC DNA]</scope>
    <source>
        <strain evidence="13 14">NEG-M</strain>
    </source>
</reference>
<dbReference type="InterPro" id="IPR023395">
    <property type="entry name" value="MCP_dom_sf"/>
</dbReference>
<proteinExistence type="inferred from homology"/>
<evidence type="ECO:0000256" key="9">
    <source>
        <dbReference type="ARBA" id="ARBA00023136"/>
    </source>
</evidence>
<dbReference type="eggNOG" id="KOG0754">
    <property type="taxonomic scope" value="Eukaryota"/>
</dbReference>
<feature type="transmembrane region" description="Helical" evidence="12">
    <location>
        <begin position="263"/>
        <end position="281"/>
    </location>
</feature>
<dbReference type="AlphaFoldDB" id="D2VCL7"/>
<dbReference type="Pfam" id="PF00153">
    <property type="entry name" value="Mito_carr"/>
    <property type="match status" value="3"/>
</dbReference>
<protein>
    <submittedName>
        <fullName evidence="13">Mitochondrial carrier protein</fullName>
    </submittedName>
</protein>
<dbReference type="KEGG" id="ngr:NAEGRDRAFT_79446"/>
<dbReference type="GeneID" id="8857332"/>
<evidence type="ECO:0000256" key="11">
    <source>
        <dbReference type="RuleBase" id="RU000488"/>
    </source>
</evidence>
<evidence type="ECO:0000256" key="7">
    <source>
        <dbReference type="ARBA" id="ARBA00022989"/>
    </source>
</evidence>
<dbReference type="Proteomes" id="UP000006671">
    <property type="component" value="Unassembled WGS sequence"/>
</dbReference>
<dbReference type="InterPro" id="IPR002067">
    <property type="entry name" value="MCP"/>
</dbReference>
<evidence type="ECO:0000256" key="1">
    <source>
        <dbReference type="ARBA" id="ARBA00004448"/>
    </source>
</evidence>
<evidence type="ECO:0000256" key="2">
    <source>
        <dbReference type="ARBA" id="ARBA00006375"/>
    </source>
</evidence>
<feature type="repeat" description="Solcar" evidence="10">
    <location>
        <begin position="6"/>
        <end position="92"/>
    </location>
</feature>
<keyword evidence="8" id="KW-0496">Mitochondrion</keyword>
<feature type="repeat" description="Solcar" evidence="10">
    <location>
        <begin position="195"/>
        <end position="283"/>
    </location>
</feature>
<dbReference type="OMA" id="LPFQYQF"/>
<evidence type="ECO:0000256" key="10">
    <source>
        <dbReference type="PROSITE-ProRule" id="PRU00282"/>
    </source>
</evidence>
<keyword evidence="9 10" id="KW-0472">Membrane</keyword>
<evidence type="ECO:0000256" key="12">
    <source>
        <dbReference type="SAM" id="Phobius"/>
    </source>
</evidence>
<feature type="transmembrane region" description="Helical" evidence="12">
    <location>
        <begin position="6"/>
        <end position="27"/>
    </location>
</feature>
<keyword evidence="3 11" id="KW-0813">Transport</keyword>
<evidence type="ECO:0000313" key="14">
    <source>
        <dbReference type="Proteomes" id="UP000006671"/>
    </source>
</evidence>
<dbReference type="PANTHER" id="PTHR46356">
    <property type="entry name" value="MITOCHONDRIAL 2-OXODICARBOXYLATE CARRIER"/>
    <property type="match status" value="1"/>
</dbReference>
<dbReference type="SUPFAM" id="SSF103506">
    <property type="entry name" value="Mitochondrial carrier"/>
    <property type="match status" value="1"/>
</dbReference>
<keyword evidence="7 12" id="KW-1133">Transmembrane helix</keyword>
<name>D2VCL7_NAEGR</name>
<keyword evidence="5" id="KW-0677">Repeat</keyword>
<dbReference type="PANTHER" id="PTHR46356:SF1">
    <property type="entry name" value="MITOCHONDRIAL 2-OXODICARBOXYLATE CARRIER"/>
    <property type="match status" value="1"/>
</dbReference>
<dbReference type="VEuPathDB" id="AmoebaDB:NAEGRDRAFT_79446"/>
<evidence type="ECO:0000256" key="6">
    <source>
        <dbReference type="ARBA" id="ARBA00022792"/>
    </source>
</evidence>
<sequence length="291" mass="31475">MSHHNVSMSVNVAAGGIAGVTEILIMYPLDVVKTRAQLYAGKTNNPGIVGTVSEIVKANGVKGLYRGILPPILMEAPKRAVKFTANAFFKKHFTGSDGVLSQTGAVLSGSCAGITEAFVVVPFELVKIRLQAKENLGLYKNTSDALTKIIKQEGIMTLYTGLESTMWRNATWNGGYFGLIHAVKSAMPKPNSEGQRMFQDFVAGFLSGTFGTMLNTPFDVAKTRIQNQLPGTVHKYNWTLPALAKIYSEEGVKALYKGFVPKVLRLGPGGGVLLLVFNFAVRFMSPESAKH</sequence>
<dbReference type="OrthoDB" id="434783at2759"/>
<evidence type="ECO:0000256" key="5">
    <source>
        <dbReference type="ARBA" id="ARBA00022737"/>
    </source>
</evidence>
<evidence type="ECO:0000256" key="4">
    <source>
        <dbReference type="ARBA" id="ARBA00022692"/>
    </source>
</evidence>
<dbReference type="PROSITE" id="PS50920">
    <property type="entry name" value="SOLCAR"/>
    <property type="match status" value="3"/>
</dbReference>
<dbReference type="InParanoid" id="D2VCL7"/>